<accession>A0A841AP77</accession>
<sequence length="185" mass="18747">MTSHPATRLRVTVALTACCLLAGCGPSSPAPAPAPPPAPTPTGPAPALVSWTGGYCGAVKDMRLIVYGLAKGYDIKTDADVPKAEASLKKLDTALAAAIGGLGKLPQIAKEADALASGELAFYRKLRGQVTEYLALLPKGGAGYAKAALDVTGIDLVSHVPAVESDKVPGLDQAMKANKACELVG</sequence>
<evidence type="ECO:0000256" key="1">
    <source>
        <dbReference type="SAM" id="SignalP"/>
    </source>
</evidence>
<comment type="caution">
    <text evidence="2">The sequence shown here is derived from an EMBL/GenBank/DDBJ whole genome shotgun (WGS) entry which is preliminary data.</text>
</comment>
<dbReference type="RefSeq" id="WP_184891820.1">
    <property type="nucleotide sequence ID" value="NZ_JACHMX010000001.1"/>
</dbReference>
<evidence type="ECO:0008006" key="4">
    <source>
        <dbReference type="Google" id="ProtNLM"/>
    </source>
</evidence>
<name>A0A841AP77_9PSEU</name>
<dbReference type="Proteomes" id="UP000580861">
    <property type="component" value="Unassembled WGS sequence"/>
</dbReference>
<dbReference type="AlphaFoldDB" id="A0A841AP77"/>
<feature type="chain" id="PRO_5032657952" description="Lipoprotein" evidence="1">
    <location>
        <begin position="30"/>
        <end position="185"/>
    </location>
</feature>
<keyword evidence="1" id="KW-0732">Signal</keyword>
<feature type="signal peptide" evidence="1">
    <location>
        <begin position="1"/>
        <end position="29"/>
    </location>
</feature>
<dbReference type="EMBL" id="JACHMX010000001">
    <property type="protein sequence ID" value="MBB5850579.1"/>
    <property type="molecule type" value="Genomic_DNA"/>
</dbReference>
<organism evidence="2 3">
    <name type="scientific">Amycolatopsis umgeniensis</name>
    <dbReference type="NCBI Taxonomy" id="336628"/>
    <lineage>
        <taxon>Bacteria</taxon>
        <taxon>Bacillati</taxon>
        <taxon>Actinomycetota</taxon>
        <taxon>Actinomycetes</taxon>
        <taxon>Pseudonocardiales</taxon>
        <taxon>Pseudonocardiaceae</taxon>
        <taxon>Amycolatopsis</taxon>
    </lineage>
</organism>
<protein>
    <recommendedName>
        <fullName evidence="4">Lipoprotein</fullName>
    </recommendedName>
</protein>
<gene>
    <name evidence="2" type="ORF">HDA45_000666</name>
</gene>
<evidence type="ECO:0000313" key="3">
    <source>
        <dbReference type="Proteomes" id="UP000580861"/>
    </source>
</evidence>
<reference evidence="2 3" key="1">
    <citation type="submission" date="2020-08" db="EMBL/GenBank/DDBJ databases">
        <title>Sequencing the genomes of 1000 actinobacteria strains.</title>
        <authorList>
            <person name="Klenk H.-P."/>
        </authorList>
    </citation>
    <scope>NUCLEOTIDE SEQUENCE [LARGE SCALE GENOMIC DNA]</scope>
    <source>
        <strain evidence="2 3">DSM 45272</strain>
    </source>
</reference>
<evidence type="ECO:0000313" key="2">
    <source>
        <dbReference type="EMBL" id="MBB5850579.1"/>
    </source>
</evidence>
<keyword evidence="3" id="KW-1185">Reference proteome</keyword>
<proteinExistence type="predicted"/>